<dbReference type="Proteomes" id="UP001150904">
    <property type="component" value="Unassembled WGS sequence"/>
</dbReference>
<evidence type="ECO:0000313" key="2">
    <source>
        <dbReference type="EMBL" id="KAJ5216215.1"/>
    </source>
</evidence>
<organism evidence="2 3">
    <name type="scientific">Penicillium cinerascens</name>
    <dbReference type="NCBI Taxonomy" id="70096"/>
    <lineage>
        <taxon>Eukaryota</taxon>
        <taxon>Fungi</taxon>
        <taxon>Dikarya</taxon>
        <taxon>Ascomycota</taxon>
        <taxon>Pezizomycotina</taxon>
        <taxon>Eurotiomycetes</taxon>
        <taxon>Eurotiomycetidae</taxon>
        <taxon>Eurotiales</taxon>
        <taxon>Aspergillaceae</taxon>
        <taxon>Penicillium</taxon>
    </lineage>
</organism>
<comment type="caution">
    <text evidence="2">The sequence shown here is derived from an EMBL/GenBank/DDBJ whole genome shotgun (WGS) entry which is preliminary data.</text>
</comment>
<protein>
    <submittedName>
        <fullName evidence="2">Uncharacterized protein</fullName>
    </submittedName>
</protein>
<reference evidence="2" key="2">
    <citation type="journal article" date="2023" name="IMA Fungus">
        <title>Comparative genomic study of the Penicillium genus elucidates a diverse pangenome and 15 lateral gene transfer events.</title>
        <authorList>
            <person name="Petersen C."/>
            <person name="Sorensen T."/>
            <person name="Nielsen M.R."/>
            <person name="Sondergaard T.E."/>
            <person name="Sorensen J.L."/>
            <person name="Fitzpatrick D.A."/>
            <person name="Frisvad J.C."/>
            <person name="Nielsen K.L."/>
        </authorList>
    </citation>
    <scope>NUCLEOTIDE SEQUENCE</scope>
    <source>
        <strain evidence="2">IBT 15544</strain>
    </source>
</reference>
<accession>A0A9W9TC42</accession>
<evidence type="ECO:0000313" key="3">
    <source>
        <dbReference type="Proteomes" id="UP001150904"/>
    </source>
</evidence>
<feature type="region of interest" description="Disordered" evidence="1">
    <location>
        <begin position="268"/>
        <end position="288"/>
    </location>
</feature>
<proteinExistence type="predicted"/>
<evidence type="ECO:0000256" key="1">
    <source>
        <dbReference type="SAM" id="MobiDB-lite"/>
    </source>
</evidence>
<name>A0A9W9TC42_9EURO</name>
<dbReference type="EMBL" id="JAPQKR010000005">
    <property type="protein sequence ID" value="KAJ5216215.1"/>
    <property type="molecule type" value="Genomic_DNA"/>
</dbReference>
<dbReference type="AlphaFoldDB" id="A0A9W9TC42"/>
<dbReference type="OrthoDB" id="4360435at2759"/>
<reference evidence="2" key="1">
    <citation type="submission" date="2022-12" db="EMBL/GenBank/DDBJ databases">
        <authorList>
            <person name="Petersen C."/>
        </authorList>
    </citation>
    <scope>NUCLEOTIDE SEQUENCE</scope>
    <source>
        <strain evidence="2">IBT 15544</strain>
    </source>
</reference>
<sequence>MSLNESPRIPDHRLDNNASIRSSYSSSYSTVQPSIRGPPPQIRRVKTVSQLTRWVSKRMSRSSLDVIASGNELSKKNLNDLNLATTMSVGDLAEAHGSLNSVKPLLPTAPAKTIDTIQNSSAETSSEQSPENAREILLRKSYAAFCEEFTLSGPQRPKRKFDISMGIGETDEAYTNDAQPRIDTTMDSPGDRTVVEDKAIDYKAPNGSAEGSATLYESNFLTDEDIPSILYPQPPPQIMTPRVYQEMQRATRERQLARRQRILGPLRSLFSERQSLPGHQLDMKNHDS</sequence>
<gene>
    <name evidence="2" type="ORF">N7498_002622</name>
</gene>
<dbReference type="GeneID" id="83176985"/>
<keyword evidence="3" id="KW-1185">Reference proteome</keyword>
<dbReference type="RefSeq" id="XP_058312028.1">
    <property type="nucleotide sequence ID" value="XM_058449684.1"/>
</dbReference>
<feature type="region of interest" description="Disordered" evidence="1">
    <location>
        <begin position="1"/>
        <end position="40"/>
    </location>
</feature>